<dbReference type="AlphaFoldDB" id="A0A931FEE1"/>
<dbReference type="InterPro" id="IPR011990">
    <property type="entry name" value="TPR-like_helical_dom_sf"/>
</dbReference>
<dbReference type="Proteomes" id="UP000657385">
    <property type="component" value="Unassembled WGS sequence"/>
</dbReference>
<comment type="caution">
    <text evidence="1">The sequence shown here is derived from an EMBL/GenBank/DDBJ whole genome shotgun (WGS) entry which is preliminary data.</text>
</comment>
<dbReference type="RefSeq" id="WP_196192613.1">
    <property type="nucleotide sequence ID" value="NZ_JADPRT010000002.1"/>
</dbReference>
<dbReference type="EMBL" id="JADPRT010000002">
    <property type="protein sequence ID" value="MBF9067429.1"/>
    <property type="molecule type" value="Genomic_DNA"/>
</dbReference>
<evidence type="ECO:0008006" key="3">
    <source>
        <dbReference type="Google" id="ProtNLM"/>
    </source>
</evidence>
<reference evidence="1" key="1">
    <citation type="submission" date="2020-11" db="EMBL/GenBank/DDBJ databases">
        <title>Isolation and identification of active actinomycetes.</title>
        <authorList>
            <person name="Yu B."/>
        </authorList>
    </citation>
    <scope>NUCLEOTIDE SEQUENCE</scope>
    <source>
        <strain evidence="1">NEAU-YB345</strain>
    </source>
</reference>
<protein>
    <recommendedName>
        <fullName evidence="3">Tetratricopeptide repeat protein</fullName>
    </recommendedName>
</protein>
<gene>
    <name evidence="1" type="ORF">I2501_05175</name>
</gene>
<accession>A0A931FEE1</accession>
<dbReference type="Gene3D" id="1.25.40.10">
    <property type="entry name" value="Tetratricopeptide repeat domain"/>
    <property type="match status" value="2"/>
</dbReference>
<organism evidence="1 2">
    <name type="scientific">Streptacidiphilus fuscans</name>
    <dbReference type="NCBI Taxonomy" id="2789292"/>
    <lineage>
        <taxon>Bacteria</taxon>
        <taxon>Bacillati</taxon>
        <taxon>Actinomycetota</taxon>
        <taxon>Actinomycetes</taxon>
        <taxon>Kitasatosporales</taxon>
        <taxon>Streptomycetaceae</taxon>
        <taxon>Streptacidiphilus</taxon>
    </lineage>
</organism>
<keyword evidence="2" id="KW-1185">Reference proteome</keyword>
<proteinExistence type="predicted"/>
<sequence length="413" mass="44387">MGVIAGWRQQRAEKEAAATVAVLRQRAERLRQLARVGEGEQVLAEAVRVAEAVFPQTSAPVFAARRDRAHTLFQLQRVAEGEAEVRDLLASATKVPDLPAAWTSALRLTLAQALLLQARFAEAEAEARMAAAEEEHTGSVSGPLLLALVAAVAGQGRHAEATAEADALSDSLQDGPLDRLRLRSLRGVQLMYLGRLEEAVAEHRAVAKEATALSGQPAAYVRLMAQHNLAAALLELDRMPEAAAEAQAGMTSAARRGPNFGYPAFLFQVLLARLHNRSGEHAEALRVAEQALAGRPEPSQLADDEERAHAVRVEALRGLGRTAEAEAVSHASFESLARRHGPSHYRTLAAETLLGRCVAQTRVERREEALTLLRGNVASWRTHFGAQHPRTIRAERALDAVEAAVEAGAESAG</sequence>
<name>A0A931FEE1_9ACTN</name>
<evidence type="ECO:0000313" key="1">
    <source>
        <dbReference type="EMBL" id="MBF9067429.1"/>
    </source>
</evidence>
<dbReference type="SUPFAM" id="SSF48452">
    <property type="entry name" value="TPR-like"/>
    <property type="match status" value="2"/>
</dbReference>
<evidence type="ECO:0000313" key="2">
    <source>
        <dbReference type="Proteomes" id="UP000657385"/>
    </source>
</evidence>